<comment type="caution">
    <text evidence="3">The sequence shown here is derived from an EMBL/GenBank/DDBJ whole genome shotgun (WGS) entry which is preliminary data.</text>
</comment>
<evidence type="ECO:0000259" key="2">
    <source>
        <dbReference type="Pfam" id="PF20179"/>
    </source>
</evidence>
<dbReference type="PANTHER" id="PTHR28069">
    <property type="entry name" value="GH20023P"/>
    <property type="match status" value="1"/>
</dbReference>
<protein>
    <recommendedName>
        <fullName evidence="2">Mitochondrial splicing suppressor 51-like C-terminal domain-containing protein</fullName>
    </recommendedName>
</protein>
<dbReference type="EMBL" id="BLLK01000027">
    <property type="protein sequence ID" value="GFH48128.1"/>
    <property type="molecule type" value="Genomic_DNA"/>
</dbReference>
<evidence type="ECO:0000313" key="3">
    <source>
        <dbReference type="EMBL" id="GFH48128.1"/>
    </source>
</evidence>
<dbReference type="AlphaFoldDB" id="A0AAD3CLI3"/>
<organism evidence="3 4">
    <name type="scientific">Chaetoceros tenuissimus</name>
    <dbReference type="NCBI Taxonomy" id="426638"/>
    <lineage>
        <taxon>Eukaryota</taxon>
        <taxon>Sar</taxon>
        <taxon>Stramenopiles</taxon>
        <taxon>Ochrophyta</taxon>
        <taxon>Bacillariophyta</taxon>
        <taxon>Coscinodiscophyceae</taxon>
        <taxon>Chaetocerotophycidae</taxon>
        <taxon>Chaetocerotales</taxon>
        <taxon>Chaetocerotaceae</taxon>
        <taxon>Chaetoceros</taxon>
    </lineage>
</organism>
<proteinExistence type="predicted"/>
<name>A0AAD3CLI3_9STRA</name>
<reference evidence="3 4" key="1">
    <citation type="journal article" date="2021" name="Sci. Rep.">
        <title>The genome of the diatom Chaetoceros tenuissimus carries an ancient integrated fragment of an extant virus.</title>
        <authorList>
            <person name="Hongo Y."/>
            <person name="Kimura K."/>
            <person name="Takaki Y."/>
            <person name="Yoshida Y."/>
            <person name="Baba S."/>
            <person name="Kobayashi G."/>
            <person name="Nagasaki K."/>
            <person name="Hano T."/>
            <person name="Tomaru Y."/>
        </authorList>
    </citation>
    <scope>NUCLEOTIDE SEQUENCE [LARGE SCALE GENOMIC DNA]</scope>
    <source>
        <strain evidence="3 4">NIES-3715</strain>
    </source>
</reference>
<keyword evidence="4" id="KW-1185">Reference proteome</keyword>
<dbReference type="Pfam" id="PF20179">
    <property type="entry name" value="MSS51_C"/>
    <property type="match status" value="1"/>
</dbReference>
<sequence length="518" mass="58763">MNPHENQDTENGEGMNPGYTPFEEIPYTYASASISDDSERGPTFTFMENSAVEDGYQYGFLPQVDDDDDDDSYDETQPHEETFYANNIGGENNEENNEMGVCSNENMNSHDNDFHLIAEQALQSLELEYNETKEFDTIRKTILDSESQQDQNGVDCSDVDELENDTDLNGESNDITISKKIPEIDTDAVAKAVQKISLSAPNLEKKFSNWSPTDPSYNVLTIPDNHSLIPSNSLLAFKRNTTKAKASSANLTRSTTLAEALQVLYKLDSKQVGLDAVCPIYDEDEIFVIHCIGADLVECQTVETIRKAFQPIVKWMHQYQHFEYGMQNNNDTATKNTESTEMQWPKHLRIELLGPCVPLHSTKFGVINLLPSNTPGRLESATVVCKNCMYHDLLNELEVKSKNDTNEQPVQSLEFPNLVVVFNAGIWGYDSWHPTLKKMFTFQRPIPFVITAYTLYECEDDLEVLEELLETSLDKSSSRYLWGPRLNPYASRVERETKSSSNIYYENGAWQAYIFGDL</sequence>
<evidence type="ECO:0000256" key="1">
    <source>
        <dbReference type="SAM" id="MobiDB-lite"/>
    </source>
</evidence>
<dbReference type="Proteomes" id="UP001054902">
    <property type="component" value="Unassembled WGS sequence"/>
</dbReference>
<dbReference type="InterPro" id="IPR046824">
    <property type="entry name" value="Mss51-like_C"/>
</dbReference>
<feature type="region of interest" description="Disordered" evidence="1">
    <location>
        <begin position="1"/>
        <end position="41"/>
    </location>
</feature>
<feature type="domain" description="Mitochondrial splicing suppressor 51-like C-terminal" evidence="2">
    <location>
        <begin position="282"/>
        <end position="495"/>
    </location>
</feature>
<gene>
    <name evidence="3" type="ORF">CTEN210_04604</name>
</gene>
<evidence type="ECO:0000313" key="4">
    <source>
        <dbReference type="Proteomes" id="UP001054902"/>
    </source>
</evidence>
<accession>A0AAD3CLI3</accession>